<protein>
    <submittedName>
        <fullName evidence="1">Uncharacterized protein</fullName>
    </submittedName>
</protein>
<accession>A0A1H8BB37</accession>
<dbReference type="OrthoDB" id="5538745at2"/>
<sequence>MSDTIREIIITDFITRLAVITTANGYNTNIGGNVLRAQKTVDPEDLPCCVVWPQPETSLPSYGKNDCTMPIRIEGLAEFGSYNPSAVSEQILGDMKKCLFQPANTSSRSPSGWVRSPDYFDSLTYSGGGTDAYPEEGQKTVGASILVEVGYTERIGDPYSQ</sequence>
<proteinExistence type="predicted"/>
<organism evidence="1 2">
    <name type="scientific">Syntrophus gentianae</name>
    <dbReference type="NCBI Taxonomy" id="43775"/>
    <lineage>
        <taxon>Bacteria</taxon>
        <taxon>Pseudomonadati</taxon>
        <taxon>Thermodesulfobacteriota</taxon>
        <taxon>Syntrophia</taxon>
        <taxon>Syntrophales</taxon>
        <taxon>Syntrophaceae</taxon>
        <taxon>Syntrophus</taxon>
    </lineage>
</organism>
<dbReference type="RefSeq" id="WP_093884901.1">
    <property type="nucleotide sequence ID" value="NZ_FOBS01000048.1"/>
</dbReference>
<dbReference type="EMBL" id="FOBS01000048">
    <property type="protein sequence ID" value="SEM79057.1"/>
    <property type="molecule type" value="Genomic_DNA"/>
</dbReference>
<evidence type="ECO:0000313" key="1">
    <source>
        <dbReference type="EMBL" id="SEM79057.1"/>
    </source>
</evidence>
<gene>
    <name evidence="1" type="ORF">SAMN04489760_14813</name>
</gene>
<evidence type="ECO:0000313" key="2">
    <source>
        <dbReference type="Proteomes" id="UP000198744"/>
    </source>
</evidence>
<reference evidence="1 2" key="1">
    <citation type="submission" date="2016-10" db="EMBL/GenBank/DDBJ databases">
        <authorList>
            <person name="de Groot N.N."/>
        </authorList>
    </citation>
    <scope>NUCLEOTIDE SEQUENCE [LARGE SCALE GENOMIC DNA]</scope>
    <source>
        <strain evidence="1 2">DSM 8423</strain>
    </source>
</reference>
<dbReference type="STRING" id="43775.SAMN04489760_14813"/>
<dbReference type="Proteomes" id="UP000198744">
    <property type="component" value="Unassembled WGS sequence"/>
</dbReference>
<dbReference type="AlphaFoldDB" id="A0A1H8BB37"/>
<name>A0A1H8BB37_9BACT</name>
<keyword evidence="2" id="KW-1185">Reference proteome</keyword>